<comment type="function">
    <text evidence="21">Catalyzes three sequential steps of tetrahydrofolate biosynthesis.</text>
</comment>
<dbReference type="EC" id="4.1.2.25" evidence="11"/>
<evidence type="ECO:0000256" key="20">
    <source>
        <dbReference type="ARBA" id="ARBA00023268"/>
    </source>
</evidence>
<evidence type="ECO:0000256" key="11">
    <source>
        <dbReference type="ARBA" id="ARBA00013043"/>
    </source>
</evidence>
<evidence type="ECO:0000256" key="3">
    <source>
        <dbReference type="ARBA" id="ARBA00001353"/>
    </source>
</evidence>
<keyword evidence="17" id="KW-0067">ATP-binding</keyword>
<dbReference type="NCBIfam" id="TIGR01498">
    <property type="entry name" value="folK"/>
    <property type="match status" value="1"/>
</dbReference>
<name>C4JKK0_UNCRE</name>
<comment type="pathway">
    <text evidence="6">Cofactor biosynthesis; tetrahydrofolate biosynthesis; 2-amino-4-hydroxy-6-hydroxymethyl-7,8-dihydropteridine diphosphate from 7,8-dihydroneopterin triphosphate: step 3/4.</text>
</comment>
<evidence type="ECO:0000256" key="4">
    <source>
        <dbReference type="ARBA" id="ARBA00001946"/>
    </source>
</evidence>
<dbReference type="GO" id="GO:0005740">
    <property type="term" value="C:mitochondrial envelope"/>
    <property type="evidence" value="ECO:0007669"/>
    <property type="project" value="TreeGrafter"/>
</dbReference>
<dbReference type="GeneID" id="8440837"/>
<comment type="similarity">
    <text evidence="22">In the central section; belongs to the HPPK family.</text>
</comment>
<dbReference type="GO" id="GO:0046654">
    <property type="term" value="P:tetrahydrofolate biosynthetic process"/>
    <property type="evidence" value="ECO:0007669"/>
    <property type="project" value="UniProtKB-UniPathway"/>
</dbReference>
<comment type="catalytic activity">
    <reaction evidence="2">
        <text>6-hydroxymethyl-7,8-dihydropterin + ATP = (7,8-dihydropterin-6-yl)methyl diphosphate + AMP + H(+)</text>
        <dbReference type="Rhea" id="RHEA:11412"/>
        <dbReference type="ChEBI" id="CHEBI:15378"/>
        <dbReference type="ChEBI" id="CHEBI:30616"/>
        <dbReference type="ChEBI" id="CHEBI:44841"/>
        <dbReference type="ChEBI" id="CHEBI:72950"/>
        <dbReference type="ChEBI" id="CHEBI:456215"/>
        <dbReference type="EC" id="2.7.6.3"/>
    </reaction>
</comment>
<evidence type="ECO:0000313" key="27">
    <source>
        <dbReference type="Proteomes" id="UP000002058"/>
    </source>
</evidence>
<organism evidence="26 27">
    <name type="scientific">Uncinocarpus reesii (strain UAMH 1704)</name>
    <dbReference type="NCBI Taxonomy" id="336963"/>
    <lineage>
        <taxon>Eukaryota</taxon>
        <taxon>Fungi</taxon>
        <taxon>Dikarya</taxon>
        <taxon>Ascomycota</taxon>
        <taxon>Pezizomycotina</taxon>
        <taxon>Eurotiomycetes</taxon>
        <taxon>Eurotiomycetidae</taxon>
        <taxon>Onygenales</taxon>
        <taxon>Onygenaceae</taxon>
        <taxon>Uncinocarpus</taxon>
    </lineage>
</organism>
<dbReference type="UniPathway" id="UPA00077">
    <property type="reaction ID" value="UER00155"/>
</dbReference>
<dbReference type="GO" id="GO:0005524">
    <property type="term" value="F:ATP binding"/>
    <property type="evidence" value="ECO:0007669"/>
    <property type="project" value="UniProtKB-KW"/>
</dbReference>
<evidence type="ECO:0000256" key="18">
    <source>
        <dbReference type="ARBA" id="ARBA00022842"/>
    </source>
</evidence>
<dbReference type="EC" id="2.5.1.15" evidence="10"/>
<comment type="similarity">
    <text evidence="9">In the C-terminal section; belongs to the DHPS family.</text>
</comment>
<dbReference type="NCBIfam" id="TIGR01496">
    <property type="entry name" value="DHPS"/>
    <property type="match status" value="1"/>
</dbReference>
<comment type="cofactor">
    <cofactor evidence="4">
        <name>Mg(2+)</name>
        <dbReference type="ChEBI" id="CHEBI:18420"/>
    </cofactor>
</comment>
<dbReference type="SUPFAM" id="SSF51717">
    <property type="entry name" value="Dihydropteroate synthetase-like"/>
    <property type="match status" value="1"/>
</dbReference>
<dbReference type="VEuPathDB" id="FungiDB:UREG_02157"/>
<dbReference type="GO" id="GO:0016301">
    <property type="term" value="F:kinase activity"/>
    <property type="evidence" value="ECO:0007669"/>
    <property type="project" value="UniProtKB-KW"/>
</dbReference>
<keyword evidence="20" id="KW-0511">Multifunctional enzyme</keyword>
<gene>
    <name evidence="26" type="ORF">UREG_02157</name>
</gene>
<comment type="similarity">
    <text evidence="8">In the N-terminal section; belongs to the DHNA family.</text>
</comment>
<evidence type="ECO:0000256" key="16">
    <source>
        <dbReference type="ARBA" id="ARBA00022777"/>
    </source>
</evidence>
<dbReference type="PANTHER" id="PTHR20941:SF1">
    <property type="entry name" value="FOLIC ACID SYNTHESIS PROTEIN FOL1"/>
    <property type="match status" value="1"/>
</dbReference>
<dbReference type="GO" id="GO:0004156">
    <property type="term" value="F:dihydropteroate synthase activity"/>
    <property type="evidence" value="ECO:0007669"/>
    <property type="project" value="UniProtKB-EC"/>
</dbReference>
<comment type="catalytic activity">
    <reaction evidence="3">
        <text>7,8-dihydroneopterin = 6-hydroxymethyl-7,8-dihydropterin + glycolaldehyde</text>
        <dbReference type="Rhea" id="RHEA:10540"/>
        <dbReference type="ChEBI" id="CHEBI:17001"/>
        <dbReference type="ChEBI" id="CHEBI:17071"/>
        <dbReference type="ChEBI" id="CHEBI:44841"/>
        <dbReference type="EC" id="4.1.2.25"/>
    </reaction>
</comment>
<dbReference type="OrthoDB" id="615426at2759"/>
<evidence type="ECO:0000256" key="2">
    <source>
        <dbReference type="ARBA" id="ARBA00000198"/>
    </source>
</evidence>
<evidence type="ECO:0000256" key="9">
    <source>
        <dbReference type="ARBA" id="ARBA00009951"/>
    </source>
</evidence>
<keyword evidence="14" id="KW-0479">Metal-binding</keyword>
<dbReference type="EMBL" id="CH476615">
    <property type="protein sequence ID" value="EEP77308.1"/>
    <property type="molecule type" value="Genomic_DNA"/>
</dbReference>
<dbReference type="GO" id="GO:0046872">
    <property type="term" value="F:metal ion binding"/>
    <property type="evidence" value="ECO:0007669"/>
    <property type="project" value="UniProtKB-KW"/>
</dbReference>
<dbReference type="InParanoid" id="C4JKK0"/>
<evidence type="ECO:0000256" key="23">
    <source>
        <dbReference type="ARBA" id="ARBA00067568"/>
    </source>
</evidence>
<evidence type="ECO:0000259" key="25">
    <source>
        <dbReference type="PROSITE" id="PS50972"/>
    </source>
</evidence>
<keyword evidence="19" id="KW-0289">Folate biosynthesis</keyword>
<evidence type="ECO:0000256" key="7">
    <source>
        <dbReference type="ARBA" id="ARBA00005051"/>
    </source>
</evidence>
<keyword evidence="16" id="KW-0418">Kinase</keyword>
<keyword evidence="15" id="KW-0547">Nucleotide-binding</keyword>
<dbReference type="OMA" id="NIPHKLM"/>
<evidence type="ECO:0000256" key="24">
    <source>
        <dbReference type="ARBA" id="ARBA00068111"/>
    </source>
</evidence>
<dbReference type="InterPro" id="IPR000550">
    <property type="entry name" value="Hppk"/>
</dbReference>
<reference evidence="27" key="1">
    <citation type="journal article" date="2009" name="Genome Res.">
        <title>Comparative genomic analyses of the human fungal pathogens Coccidioides and their relatives.</title>
        <authorList>
            <person name="Sharpton T.J."/>
            <person name="Stajich J.E."/>
            <person name="Rounsley S.D."/>
            <person name="Gardner M.J."/>
            <person name="Wortman J.R."/>
            <person name="Jordar V.S."/>
            <person name="Maiti R."/>
            <person name="Kodira C.D."/>
            <person name="Neafsey D.E."/>
            <person name="Zeng Q."/>
            <person name="Hung C.-Y."/>
            <person name="McMahan C."/>
            <person name="Muszewska A."/>
            <person name="Grynberg M."/>
            <person name="Mandel M.A."/>
            <person name="Kellner E.M."/>
            <person name="Barker B.M."/>
            <person name="Galgiani J.N."/>
            <person name="Orbach M.J."/>
            <person name="Kirkland T.N."/>
            <person name="Cole G.T."/>
            <person name="Henn M.R."/>
            <person name="Birren B.W."/>
            <person name="Taylor J.W."/>
        </authorList>
    </citation>
    <scope>NUCLEOTIDE SEQUENCE [LARGE SCALE GENOMIC DNA]</scope>
    <source>
        <strain evidence="27">UAMH 1704</strain>
    </source>
</reference>
<evidence type="ECO:0000256" key="15">
    <source>
        <dbReference type="ARBA" id="ARBA00022741"/>
    </source>
</evidence>
<dbReference type="GO" id="GO:0004150">
    <property type="term" value="F:dihydroneopterin aldolase activity"/>
    <property type="evidence" value="ECO:0007669"/>
    <property type="project" value="UniProtKB-EC"/>
</dbReference>
<dbReference type="PROSITE" id="PS50972">
    <property type="entry name" value="PTERIN_BINDING"/>
    <property type="match status" value="1"/>
</dbReference>
<evidence type="ECO:0000256" key="1">
    <source>
        <dbReference type="ARBA" id="ARBA00000012"/>
    </source>
</evidence>
<evidence type="ECO:0000256" key="13">
    <source>
        <dbReference type="ARBA" id="ARBA00022679"/>
    </source>
</evidence>
<protein>
    <recommendedName>
        <fullName evidence="23">Folic acid synthesis protein FOL1</fullName>
        <ecNumber evidence="10">2.5.1.15</ecNumber>
        <ecNumber evidence="12">2.7.6.3</ecNumber>
        <ecNumber evidence="11">4.1.2.25</ecNumber>
    </recommendedName>
    <alternativeName>
        <fullName evidence="24">Folic acid synthesis protein fol1</fullName>
    </alternativeName>
</protein>
<evidence type="ECO:0000256" key="14">
    <source>
        <dbReference type="ARBA" id="ARBA00022723"/>
    </source>
</evidence>
<dbReference type="CDD" id="cd00483">
    <property type="entry name" value="HPPK"/>
    <property type="match status" value="1"/>
</dbReference>
<dbReference type="InterPro" id="IPR011005">
    <property type="entry name" value="Dihydropteroate_synth-like_sf"/>
</dbReference>
<dbReference type="KEGG" id="ure:UREG_02157"/>
<dbReference type="eggNOG" id="KOG2544">
    <property type="taxonomic scope" value="Eukaryota"/>
</dbReference>
<evidence type="ECO:0000256" key="17">
    <source>
        <dbReference type="ARBA" id="ARBA00022840"/>
    </source>
</evidence>
<dbReference type="InterPro" id="IPR006390">
    <property type="entry name" value="DHP_synth_dom"/>
</dbReference>
<accession>C4JKK0</accession>
<keyword evidence="18" id="KW-0460">Magnesium</keyword>
<comment type="catalytic activity">
    <reaction evidence="1">
        <text>(7,8-dihydropterin-6-yl)methyl diphosphate + 4-aminobenzoate = 7,8-dihydropteroate + diphosphate</text>
        <dbReference type="Rhea" id="RHEA:19949"/>
        <dbReference type="ChEBI" id="CHEBI:17836"/>
        <dbReference type="ChEBI" id="CHEBI:17839"/>
        <dbReference type="ChEBI" id="CHEBI:33019"/>
        <dbReference type="ChEBI" id="CHEBI:72950"/>
        <dbReference type="EC" id="2.5.1.15"/>
    </reaction>
</comment>
<dbReference type="AlphaFoldDB" id="C4JKK0"/>
<dbReference type="Pfam" id="PF00809">
    <property type="entry name" value="Pterin_bind"/>
    <property type="match status" value="1"/>
</dbReference>
<evidence type="ECO:0000313" key="26">
    <source>
        <dbReference type="EMBL" id="EEP77308.1"/>
    </source>
</evidence>
<dbReference type="SUPFAM" id="SSF55083">
    <property type="entry name" value="6-hydroxymethyl-7,8-dihydropterin pyrophosphokinase, HPPK"/>
    <property type="match status" value="1"/>
</dbReference>
<evidence type="ECO:0000256" key="10">
    <source>
        <dbReference type="ARBA" id="ARBA00012458"/>
    </source>
</evidence>
<dbReference type="InterPro" id="IPR045031">
    <property type="entry name" value="DHP_synth-like"/>
</dbReference>
<dbReference type="PROSITE" id="PS00792">
    <property type="entry name" value="DHPS_1"/>
    <property type="match status" value="1"/>
</dbReference>
<dbReference type="STRING" id="336963.C4JKK0"/>
<dbReference type="PANTHER" id="PTHR20941">
    <property type="entry name" value="FOLATE SYNTHESIS PROTEINS"/>
    <property type="match status" value="1"/>
</dbReference>
<dbReference type="PROSITE" id="PS00793">
    <property type="entry name" value="DHPS_2"/>
    <property type="match status" value="1"/>
</dbReference>
<dbReference type="InterPro" id="IPR035907">
    <property type="entry name" value="Hppk_sf"/>
</dbReference>
<dbReference type="PROSITE" id="PS00794">
    <property type="entry name" value="HPPK"/>
    <property type="match status" value="1"/>
</dbReference>
<dbReference type="FunFam" id="3.20.20.20:FF:000006">
    <property type="entry name" value="Dihydropteroate synthase"/>
    <property type="match status" value="1"/>
</dbReference>
<evidence type="ECO:0000256" key="21">
    <source>
        <dbReference type="ARBA" id="ARBA00058009"/>
    </source>
</evidence>
<dbReference type="EC" id="2.7.6.3" evidence="12"/>
<comment type="pathway">
    <text evidence="5">Cofactor biosynthesis; tetrahydrofolate biosynthesis; 7,8-dihydrofolate from 2-amino-4-hydroxy-6-hydroxymethyl-7,8-dihydropteridine diphosphate and 4-aminobenzoate: step 1/2.</text>
</comment>
<dbReference type="RefSeq" id="XP_002542641.1">
    <property type="nucleotide sequence ID" value="XM_002542595.1"/>
</dbReference>
<dbReference type="GO" id="GO:0046656">
    <property type="term" value="P:folic acid biosynthetic process"/>
    <property type="evidence" value="ECO:0007669"/>
    <property type="project" value="UniProtKB-KW"/>
</dbReference>
<proteinExistence type="inferred from homology"/>
<dbReference type="HOGENOM" id="CLU_008023_2_1_1"/>
<sequence>MVGSSQHRAFIALGSNMGDRIAVLEQACREMEAKGIKIIRTSSLFETAPMYVTNQDPFVNGVCEVETSMRPMELLDTLQSIETALGRKKTVDKGPRIIDLDILLFDDEIVANERLNIPHKLMLEREFVLRPLCQLIPGEMPPATKGSSCYQTHLNSLPPSDPAPLAITPLRTQAAPLSPSNPKRRTHIMAILNVTPDSFSDGGIHTAYNAATFTQTIRNFITNGATIIDIGGESTRPNSDPATEGDELSRVIPAIQLIRSLPESSQISISIDTYRARVAEAAVAAGADIINDISAGLMDPAMLPTMARLGKTVILSHMRGTPKTMTKLTDYPSGVIHGVGTELAERIAAAESAGVRRWRIIADPGVGFAKNQEQNLTLLRNMDHLREFPRCSYLPWLVGASRKGFVGRITGVKEASERAWGTGAAVTAAIGGGADIVRVHDVKEMSQVAKMADAIYRQGFDA</sequence>
<dbReference type="InterPro" id="IPR000489">
    <property type="entry name" value="Pterin-binding_dom"/>
</dbReference>
<dbReference type="FunCoup" id="C4JKK0">
    <property type="interactions" value="220"/>
</dbReference>
<evidence type="ECO:0000256" key="6">
    <source>
        <dbReference type="ARBA" id="ARBA00005013"/>
    </source>
</evidence>
<feature type="domain" description="Pterin-binding" evidence="25">
    <location>
        <begin position="186"/>
        <end position="450"/>
    </location>
</feature>
<dbReference type="Proteomes" id="UP000002058">
    <property type="component" value="Unassembled WGS sequence"/>
</dbReference>
<evidence type="ECO:0000256" key="19">
    <source>
        <dbReference type="ARBA" id="ARBA00022909"/>
    </source>
</evidence>
<dbReference type="Gene3D" id="3.30.70.560">
    <property type="entry name" value="7,8-Dihydro-6-hydroxymethylpterin-pyrophosphokinase HPPK"/>
    <property type="match status" value="1"/>
</dbReference>
<dbReference type="GO" id="GO:0003848">
    <property type="term" value="F:2-amino-4-hydroxy-6-hydroxymethyldihydropteridine diphosphokinase activity"/>
    <property type="evidence" value="ECO:0007669"/>
    <property type="project" value="UniProtKB-EC"/>
</dbReference>
<comment type="pathway">
    <text evidence="7">Cofactor biosynthesis; tetrahydrofolate biosynthesis; 2-amino-4-hydroxy-6-hydroxymethyl-7,8-dihydropteridine diphosphate from 7,8-dihydroneopterin triphosphate: step 4/4.</text>
</comment>
<evidence type="ECO:0000256" key="8">
    <source>
        <dbReference type="ARBA" id="ARBA00009640"/>
    </source>
</evidence>
<evidence type="ECO:0000256" key="22">
    <source>
        <dbReference type="ARBA" id="ARBA00061548"/>
    </source>
</evidence>
<keyword evidence="13" id="KW-0808">Transferase</keyword>
<dbReference type="CDD" id="cd00739">
    <property type="entry name" value="DHPS"/>
    <property type="match status" value="1"/>
</dbReference>
<dbReference type="Gene3D" id="3.20.20.20">
    <property type="entry name" value="Dihydropteroate synthase-like"/>
    <property type="match status" value="1"/>
</dbReference>
<evidence type="ECO:0000256" key="12">
    <source>
        <dbReference type="ARBA" id="ARBA00013253"/>
    </source>
</evidence>
<evidence type="ECO:0000256" key="5">
    <source>
        <dbReference type="ARBA" id="ARBA00004763"/>
    </source>
</evidence>
<dbReference type="Pfam" id="PF01288">
    <property type="entry name" value="HPPK"/>
    <property type="match status" value="1"/>
</dbReference>
<keyword evidence="27" id="KW-1185">Reference proteome</keyword>